<evidence type="ECO:0000313" key="3">
    <source>
        <dbReference type="EMBL" id="SDK45843.1"/>
    </source>
</evidence>
<evidence type="ECO:0000256" key="1">
    <source>
        <dbReference type="ARBA" id="ARBA00007637"/>
    </source>
</evidence>
<dbReference type="RefSeq" id="WP_092984685.1">
    <property type="nucleotide sequence ID" value="NZ_FNFY01000003.1"/>
</dbReference>
<protein>
    <submittedName>
        <fullName evidence="3">UDP-sulfoquinovose synthase</fullName>
    </submittedName>
</protein>
<reference evidence="4" key="1">
    <citation type="submission" date="2016-10" db="EMBL/GenBank/DDBJ databases">
        <authorList>
            <person name="Varghese N."/>
            <person name="Submissions S."/>
        </authorList>
    </citation>
    <scope>NUCLEOTIDE SEQUENCE [LARGE SCALE GENOMIC DNA]</scope>
    <source>
        <strain evidence="4">CGMCC 1.8895</strain>
    </source>
</reference>
<dbReference type="STRING" id="576118.SAMN05216216_103199"/>
<feature type="domain" description="NAD-dependent epimerase/dehydratase" evidence="2">
    <location>
        <begin position="3"/>
        <end position="291"/>
    </location>
</feature>
<dbReference type="CDD" id="cd05255">
    <property type="entry name" value="SQD1_like_SDR_e"/>
    <property type="match status" value="1"/>
</dbReference>
<dbReference type="Pfam" id="PF01370">
    <property type="entry name" value="Epimerase"/>
    <property type="match status" value="1"/>
</dbReference>
<name>A0A1G9C2G3_9BACL</name>
<dbReference type="SUPFAM" id="SSF51735">
    <property type="entry name" value="NAD(P)-binding Rossmann-fold domains"/>
    <property type="match status" value="1"/>
</dbReference>
<evidence type="ECO:0000313" key="4">
    <source>
        <dbReference type="Proteomes" id="UP000199008"/>
    </source>
</evidence>
<gene>
    <name evidence="3" type="ORF">SAMN05216216_103199</name>
</gene>
<dbReference type="AlphaFoldDB" id="A0A1G9C2G3"/>
<dbReference type="PANTHER" id="PTHR43000">
    <property type="entry name" value="DTDP-D-GLUCOSE 4,6-DEHYDRATASE-RELATED"/>
    <property type="match status" value="1"/>
</dbReference>
<evidence type="ECO:0000259" key="2">
    <source>
        <dbReference type="Pfam" id="PF01370"/>
    </source>
</evidence>
<dbReference type="OrthoDB" id="9801785at2"/>
<proteinExistence type="inferred from homology"/>
<keyword evidence="4" id="KW-1185">Reference proteome</keyword>
<dbReference type="InterPro" id="IPR001509">
    <property type="entry name" value="Epimerase_deHydtase"/>
</dbReference>
<dbReference type="EMBL" id="FNFY01000003">
    <property type="protein sequence ID" value="SDK45843.1"/>
    <property type="molecule type" value="Genomic_DNA"/>
</dbReference>
<dbReference type="InterPro" id="IPR036291">
    <property type="entry name" value="NAD(P)-bd_dom_sf"/>
</dbReference>
<dbReference type="Proteomes" id="UP000199008">
    <property type="component" value="Unassembled WGS sequence"/>
</dbReference>
<comment type="similarity">
    <text evidence="1">Belongs to the NAD(P)-dependent epimerase/dehydratase family.</text>
</comment>
<sequence length="382" mass="43407">MRIIVAGGDGFCGWPTALYLSEKGHEVTIVDNLVRREYDKELNSNSVTPIASLEDRVAKWKELTGKEIKVYEGDLNHYDFLSLVFKQERPEAFVHFAEQRSAPYSMIDREHAVYTHENNVIGNLNVLYAIKEFEPDCHLIKLGTMGEYGQPNIDIEEGYIEVEHKGRKDVLPFPKQPGSFYHLTKVHDTDNIMFACKIWGIRATDLNQGVVYGLNTEETLKDPVLVNRLDYDAIFGTALNRFLTQAAIGHDITVYGSGGQTRGYLNIKDTVRCVEIAAENPADRGEFRVFNQFTESFSVLELAQKIQSVAKGLDIDVEVSNVENPRVEKEEHYYNAVNTALIDLGLEPHLLTDEVLEEILTYSLQHKDRIIVDNVLPKVTWK</sequence>
<dbReference type="Gene3D" id="3.90.25.10">
    <property type="entry name" value="UDP-galactose 4-epimerase, domain 1"/>
    <property type="match status" value="1"/>
</dbReference>
<accession>A0A1G9C2G3</accession>
<dbReference type="Gene3D" id="3.40.50.720">
    <property type="entry name" value="NAD(P)-binding Rossmann-like Domain"/>
    <property type="match status" value="1"/>
</dbReference>
<organism evidence="3 4">
    <name type="scientific">Lacicoccus qingdaonensis</name>
    <dbReference type="NCBI Taxonomy" id="576118"/>
    <lineage>
        <taxon>Bacteria</taxon>
        <taxon>Bacillati</taxon>
        <taxon>Bacillota</taxon>
        <taxon>Bacilli</taxon>
        <taxon>Bacillales</taxon>
        <taxon>Salinicoccaceae</taxon>
        <taxon>Lacicoccus</taxon>
    </lineage>
</organism>